<organism evidence="1 2">
    <name type="scientific">Ensete ventricosum</name>
    <name type="common">Abyssinian banana</name>
    <name type="synonym">Musa ensete</name>
    <dbReference type="NCBI Taxonomy" id="4639"/>
    <lineage>
        <taxon>Eukaryota</taxon>
        <taxon>Viridiplantae</taxon>
        <taxon>Streptophyta</taxon>
        <taxon>Embryophyta</taxon>
        <taxon>Tracheophyta</taxon>
        <taxon>Spermatophyta</taxon>
        <taxon>Magnoliopsida</taxon>
        <taxon>Liliopsida</taxon>
        <taxon>Zingiberales</taxon>
        <taxon>Musaceae</taxon>
        <taxon>Ensete</taxon>
    </lineage>
</organism>
<keyword evidence="2" id="KW-1185">Reference proteome</keyword>
<comment type="caution">
    <text evidence="1">The sequence shown here is derived from an EMBL/GenBank/DDBJ whole genome shotgun (WGS) entry which is preliminary data.</text>
</comment>
<evidence type="ECO:0000313" key="1">
    <source>
        <dbReference type="EMBL" id="KAJ8475508.1"/>
    </source>
</evidence>
<dbReference type="AlphaFoldDB" id="A0AAV8QHA3"/>
<sequence length="174" mass="20284">MVEWPSQGMQAQISHFVLQTEGNQLQMEASKVADSTWDFERIDELQKLKMIKVTPNCINMRSMRYACHGAKILQPAEICGAGLRVPYSLNKKSEKPAKYHPKRRNSKQSRGTEIWRWKWGLCCVSEKSKSPPHLVLQPTLEEEEDLEEQQAAMSRKEWCTYERPYCHQLDEDAE</sequence>
<proteinExistence type="predicted"/>
<protein>
    <submittedName>
        <fullName evidence="1">Uncharacterized protein</fullName>
    </submittedName>
</protein>
<dbReference type="EMBL" id="JAQQAF010000006">
    <property type="protein sequence ID" value="KAJ8475508.1"/>
    <property type="molecule type" value="Genomic_DNA"/>
</dbReference>
<name>A0AAV8QHA3_ENSVE</name>
<dbReference type="Proteomes" id="UP001222027">
    <property type="component" value="Unassembled WGS sequence"/>
</dbReference>
<evidence type="ECO:0000313" key="2">
    <source>
        <dbReference type="Proteomes" id="UP001222027"/>
    </source>
</evidence>
<reference evidence="1 2" key="1">
    <citation type="submission" date="2022-12" db="EMBL/GenBank/DDBJ databases">
        <title>Chromosome-scale assembly of the Ensete ventricosum genome.</title>
        <authorList>
            <person name="Dussert Y."/>
            <person name="Stocks J."/>
            <person name="Wendawek A."/>
            <person name="Woldeyes F."/>
            <person name="Nichols R.A."/>
            <person name="Borrell J.S."/>
        </authorList>
    </citation>
    <scope>NUCLEOTIDE SEQUENCE [LARGE SCALE GENOMIC DNA]</scope>
    <source>
        <strain evidence="2">cv. Maze</strain>
        <tissue evidence="1">Seeds</tissue>
    </source>
</reference>
<accession>A0AAV8QHA3</accession>
<gene>
    <name evidence="1" type="ORF">OPV22_019235</name>
</gene>